<name>A0AAD6THY2_9AGAR</name>
<evidence type="ECO:0000313" key="3">
    <source>
        <dbReference type="Proteomes" id="UP001218188"/>
    </source>
</evidence>
<protein>
    <submittedName>
        <fullName evidence="2">Uncharacterized protein</fullName>
    </submittedName>
</protein>
<feature type="compositionally biased region" description="Basic residues" evidence="1">
    <location>
        <begin position="209"/>
        <end position="218"/>
    </location>
</feature>
<sequence length="412" mass="45718">MVGFFSLLQLFAESEVFFAPNSGHPPFGILLPELNPRPIRLKVGAFGPHSEWLSNVKLAQFFLESNLGQFCSFKPTHAVGRIRSPAMSTRASTRSSARKIATSISQIAAHDLVGTDDETMDVDATIVVDDEEIEKGASEDEQEDEKSSEDDDGDDEEEEFDGEGQGGSDGGSQSSDEEEVVVLPKKRKHKNKNKIAEESEDEEEVVVVAKKKQKKTSSKTKTGKESPREIEYKVLLFTHTQMKLKRSSRGPPVTEIVTLKSNESWPALRTYILANLNSTLHPTQLLFSNYIVTFTVPRQVSDPIHLNDKDKYEYLVKKALLIVKNPSAKIMVEPKIEDKENEMNIADADSTPKPKSSGKKTKVPKARDILPANVELNEKIGELRERWVCPSAGGPCGSSHCFFTPASPNYKV</sequence>
<feature type="compositionally biased region" description="Acidic residues" evidence="1">
    <location>
        <begin position="129"/>
        <end position="162"/>
    </location>
</feature>
<accession>A0AAD6THY2</accession>
<comment type="caution">
    <text evidence="2">The sequence shown here is derived from an EMBL/GenBank/DDBJ whole genome shotgun (WGS) entry which is preliminary data.</text>
</comment>
<keyword evidence="3" id="KW-1185">Reference proteome</keyword>
<reference evidence="2" key="1">
    <citation type="submission" date="2023-03" db="EMBL/GenBank/DDBJ databases">
        <title>Massive genome expansion in bonnet fungi (Mycena s.s.) driven by repeated elements and novel gene families across ecological guilds.</title>
        <authorList>
            <consortium name="Lawrence Berkeley National Laboratory"/>
            <person name="Harder C.B."/>
            <person name="Miyauchi S."/>
            <person name="Viragh M."/>
            <person name="Kuo A."/>
            <person name="Thoen E."/>
            <person name="Andreopoulos B."/>
            <person name="Lu D."/>
            <person name="Skrede I."/>
            <person name="Drula E."/>
            <person name="Henrissat B."/>
            <person name="Morin E."/>
            <person name="Kohler A."/>
            <person name="Barry K."/>
            <person name="LaButti K."/>
            <person name="Morin E."/>
            <person name="Salamov A."/>
            <person name="Lipzen A."/>
            <person name="Mereny Z."/>
            <person name="Hegedus B."/>
            <person name="Baldrian P."/>
            <person name="Stursova M."/>
            <person name="Weitz H."/>
            <person name="Taylor A."/>
            <person name="Grigoriev I.V."/>
            <person name="Nagy L.G."/>
            <person name="Martin F."/>
            <person name="Kauserud H."/>
        </authorList>
    </citation>
    <scope>NUCLEOTIDE SEQUENCE</scope>
    <source>
        <strain evidence="2">CBHHK200</strain>
    </source>
</reference>
<feature type="region of interest" description="Disordered" evidence="1">
    <location>
        <begin position="341"/>
        <end position="364"/>
    </location>
</feature>
<evidence type="ECO:0000313" key="2">
    <source>
        <dbReference type="EMBL" id="KAJ7046022.1"/>
    </source>
</evidence>
<organism evidence="2 3">
    <name type="scientific">Mycena alexandri</name>
    <dbReference type="NCBI Taxonomy" id="1745969"/>
    <lineage>
        <taxon>Eukaryota</taxon>
        <taxon>Fungi</taxon>
        <taxon>Dikarya</taxon>
        <taxon>Basidiomycota</taxon>
        <taxon>Agaricomycotina</taxon>
        <taxon>Agaricomycetes</taxon>
        <taxon>Agaricomycetidae</taxon>
        <taxon>Agaricales</taxon>
        <taxon>Marasmiineae</taxon>
        <taxon>Mycenaceae</taxon>
        <taxon>Mycena</taxon>
    </lineage>
</organism>
<gene>
    <name evidence="2" type="ORF">C8F04DRAFT_1172992</name>
</gene>
<evidence type="ECO:0000256" key="1">
    <source>
        <dbReference type="SAM" id="MobiDB-lite"/>
    </source>
</evidence>
<dbReference type="AlphaFoldDB" id="A0AAD6THY2"/>
<proteinExistence type="predicted"/>
<dbReference type="EMBL" id="JARJCM010000003">
    <property type="protein sequence ID" value="KAJ7046022.1"/>
    <property type="molecule type" value="Genomic_DNA"/>
</dbReference>
<dbReference type="Proteomes" id="UP001218188">
    <property type="component" value="Unassembled WGS sequence"/>
</dbReference>
<feature type="compositionally biased region" description="Basic residues" evidence="1">
    <location>
        <begin position="184"/>
        <end position="193"/>
    </location>
</feature>
<feature type="region of interest" description="Disordered" evidence="1">
    <location>
        <begin position="129"/>
        <end position="225"/>
    </location>
</feature>